<gene>
    <name evidence="3" type="ORF">CLV73_1284</name>
</gene>
<keyword evidence="4" id="KW-1185">Reference proteome</keyword>
<organism evidence="3 4">
    <name type="scientific">Chryseobacterium geocarposphaerae</name>
    <dbReference type="NCBI Taxonomy" id="1416776"/>
    <lineage>
        <taxon>Bacteria</taxon>
        <taxon>Pseudomonadati</taxon>
        <taxon>Bacteroidota</taxon>
        <taxon>Flavobacteriia</taxon>
        <taxon>Flavobacteriales</taxon>
        <taxon>Weeksellaceae</taxon>
        <taxon>Chryseobacterium group</taxon>
        <taxon>Chryseobacterium</taxon>
    </lineage>
</organism>
<dbReference type="RefSeq" id="WP_100376000.1">
    <property type="nucleotide sequence ID" value="NZ_PGFD01000001.1"/>
</dbReference>
<dbReference type="PROSITE" id="PS51353">
    <property type="entry name" value="ARSC"/>
    <property type="match status" value="1"/>
</dbReference>
<dbReference type="Pfam" id="PF03960">
    <property type="entry name" value="ArsC"/>
    <property type="match status" value="1"/>
</dbReference>
<protein>
    <submittedName>
        <fullName evidence="3">Arsenate reductase</fullName>
    </submittedName>
</protein>
<dbReference type="AlphaFoldDB" id="A0A2M9C8V9"/>
<sequence>MIKILYNGNCSKSNAALEYLAQNNIPFEIIDIIKDPLSVLEIKTVLKKLGKDVSYIIRATDKLYTDNFVGKHLSDEAWIEVLSKNPSLIQRPILIKGSEAILGRPLENVKSFVENK</sequence>
<dbReference type="EMBL" id="PGFD01000001">
    <property type="protein sequence ID" value="PJJ67281.1"/>
    <property type="molecule type" value="Genomic_DNA"/>
</dbReference>
<dbReference type="PANTHER" id="PTHR30041">
    <property type="entry name" value="ARSENATE REDUCTASE"/>
    <property type="match status" value="1"/>
</dbReference>
<comment type="similarity">
    <text evidence="1 2">Belongs to the ArsC family.</text>
</comment>
<accession>A0A2M9C8V9</accession>
<dbReference type="PANTHER" id="PTHR30041:SF4">
    <property type="entry name" value="ARSENATE REDUCTASE"/>
    <property type="match status" value="1"/>
</dbReference>
<dbReference type="Gene3D" id="3.40.30.10">
    <property type="entry name" value="Glutaredoxin"/>
    <property type="match status" value="1"/>
</dbReference>
<evidence type="ECO:0000313" key="3">
    <source>
        <dbReference type="EMBL" id="PJJ67281.1"/>
    </source>
</evidence>
<evidence type="ECO:0000256" key="1">
    <source>
        <dbReference type="ARBA" id="ARBA00007198"/>
    </source>
</evidence>
<comment type="caution">
    <text evidence="3">The sequence shown here is derived from an EMBL/GenBank/DDBJ whole genome shotgun (WGS) entry which is preliminary data.</text>
</comment>
<evidence type="ECO:0000256" key="2">
    <source>
        <dbReference type="PROSITE-ProRule" id="PRU01282"/>
    </source>
</evidence>
<dbReference type="Proteomes" id="UP000228740">
    <property type="component" value="Unassembled WGS sequence"/>
</dbReference>
<proteinExistence type="inferred from homology"/>
<name>A0A2M9C8V9_9FLAO</name>
<dbReference type="InterPro" id="IPR006660">
    <property type="entry name" value="Arsenate_reductase-like"/>
</dbReference>
<evidence type="ECO:0000313" key="4">
    <source>
        <dbReference type="Proteomes" id="UP000228740"/>
    </source>
</evidence>
<reference evidence="3 4" key="1">
    <citation type="submission" date="2017-11" db="EMBL/GenBank/DDBJ databases">
        <title>Genomic Encyclopedia of Archaeal and Bacterial Type Strains, Phase II (KMG-II): From Individual Species to Whole Genera.</title>
        <authorList>
            <person name="Goeker M."/>
        </authorList>
    </citation>
    <scope>NUCLEOTIDE SEQUENCE [LARGE SCALE GENOMIC DNA]</scope>
    <source>
        <strain evidence="3 4">DSM 27617</strain>
    </source>
</reference>
<dbReference type="SUPFAM" id="SSF52833">
    <property type="entry name" value="Thioredoxin-like"/>
    <property type="match status" value="1"/>
</dbReference>
<dbReference type="OrthoDB" id="9808142at2"/>
<dbReference type="InterPro" id="IPR036249">
    <property type="entry name" value="Thioredoxin-like_sf"/>
</dbReference>